<dbReference type="Gene3D" id="1.20.1260.60">
    <property type="entry name" value="Vacuolar protein sorting-associated protein Ist1"/>
    <property type="match status" value="1"/>
</dbReference>
<evidence type="ECO:0000313" key="2">
    <source>
        <dbReference type="EMBL" id="ESW22614.1"/>
    </source>
</evidence>
<dbReference type="InterPro" id="IPR005061">
    <property type="entry name" value="Ist1"/>
</dbReference>
<gene>
    <name evidence="2" type="ORF">PHAVU_005G167500g</name>
</gene>
<comment type="similarity">
    <text evidence="1">Belongs to the IST1 family.</text>
</comment>
<dbReference type="PANTHER" id="PTHR12161:SF46">
    <property type="entry name" value="VACUOLAR PROTEIN SORTING-ASSOCIATED PROTEIN IST1-RELATED"/>
    <property type="match status" value="1"/>
</dbReference>
<dbReference type="GO" id="GO:0015031">
    <property type="term" value="P:protein transport"/>
    <property type="evidence" value="ECO:0007669"/>
    <property type="project" value="InterPro"/>
</dbReference>
<dbReference type="EMBL" id="CM002292">
    <property type="protein sequence ID" value="ESW22614.1"/>
    <property type="molecule type" value="Genomic_DNA"/>
</dbReference>
<dbReference type="OrthoDB" id="29853at2759"/>
<dbReference type="Gramene" id="ESW22614">
    <property type="protein sequence ID" value="ESW22614"/>
    <property type="gene ID" value="PHAVU_005G167500g"/>
</dbReference>
<organism evidence="2 3">
    <name type="scientific">Phaseolus vulgaris</name>
    <name type="common">Kidney bean</name>
    <name type="synonym">French bean</name>
    <dbReference type="NCBI Taxonomy" id="3885"/>
    <lineage>
        <taxon>Eukaryota</taxon>
        <taxon>Viridiplantae</taxon>
        <taxon>Streptophyta</taxon>
        <taxon>Embryophyta</taxon>
        <taxon>Tracheophyta</taxon>
        <taxon>Spermatophyta</taxon>
        <taxon>Magnoliopsida</taxon>
        <taxon>eudicotyledons</taxon>
        <taxon>Gunneridae</taxon>
        <taxon>Pentapetalae</taxon>
        <taxon>rosids</taxon>
        <taxon>fabids</taxon>
        <taxon>Fabales</taxon>
        <taxon>Fabaceae</taxon>
        <taxon>Papilionoideae</taxon>
        <taxon>50 kb inversion clade</taxon>
        <taxon>NPAAA clade</taxon>
        <taxon>indigoferoid/millettioid clade</taxon>
        <taxon>Phaseoleae</taxon>
        <taxon>Phaseolus</taxon>
    </lineage>
</organism>
<dbReference type="eggNOG" id="KOG2027">
    <property type="taxonomic scope" value="Eukaryota"/>
</dbReference>
<sequence>MLLEMIRKRRKAVQKFLKKDIADLLSYGLDDNAYGRAEGLLLEQNMLFCYELVGEFANCLLSNVRDLCKQRDCPDKCKEAVQSLIYAAPRFSDLPELRQLRTLFTSKFENTLETYISKEFVDKLRQVPPSKEMKIQLLRDLAQEFCVEWDSKALEQRLHSPLLLLE</sequence>
<dbReference type="AlphaFoldDB" id="V7BXE5"/>
<dbReference type="OMA" id="QNSSKCP"/>
<proteinExistence type="inferred from homology"/>
<dbReference type="Proteomes" id="UP000000226">
    <property type="component" value="Chromosome 5"/>
</dbReference>
<evidence type="ECO:0000256" key="1">
    <source>
        <dbReference type="ARBA" id="ARBA00005536"/>
    </source>
</evidence>
<dbReference type="Pfam" id="PF03398">
    <property type="entry name" value="Ist1"/>
    <property type="match status" value="1"/>
</dbReference>
<dbReference type="InterPro" id="IPR042277">
    <property type="entry name" value="IST1-like"/>
</dbReference>
<dbReference type="SMR" id="V7BXE5"/>
<keyword evidence="3" id="KW-1185">Reference proteome</keyword>
<evidence type="ECO:0000313" key="3">
    <source>
        <dbReference type="Proteomes" id="UP000000226"/>
    </source>
</evidence>
<evidence type="ECO:0008006" key="4">
    <source>
        <dbReference type="Google" id="ProtNLM"/>
    </source>
</evidence>
<dbReference type="FunFam" id="1.20.1260.60:FF:000002">
    <property type="entry name" value="Vacuolar protein sorting-associated protein IST1"/>
    <property type="match status" value="1"/>
</dbReference>
<dbReference type="STRING" id="3885.V7BXE5"/>
<reference evidence="3" key="1">
    <citation type="journal article" date="2014" name="Nat. Genet.">
        <title>A reference genome for common bean and genome-wide analysis of dual domestications.</title>
        <authorList>
            <person name="Schmutz J."/>
            <person name="McClean P.E."/>
            <person name="Mamidi S."/>
            <person name="Wu G.A."/>
            <person name="Cannon S.B."/>
            <person name="Grimwood J."/>
            <person name="Jenkins J."/>
            <person name="Shu S."/>
            <person name="Song Q."/>
            <person name="Chavarro C."/>
            <person name="Torres-Torres M."/>
            <person name="Geffroy V."/>
            <person name="Moghaddam S.M."/>
            <person name="Gao D."/>
            <person name="Abernathy B."/>
            <person name="Barry K."/>
            <person name="Blair M."/>
            <person name="Brick M.A."/>
            <person name="Chovatia M."/>
            <person name="Gepts P."/>
            <person name="Goodstein D.M."/>
            <person name="Gonzales M."/>
            <person name="Hellsten U."/>
            <person name="Hyten D.L."/>
            <person name="Jia G."/>
            <person name="Kelly J.D."/>
            <person name="Kudrna D."/>
            <person name="Lee R."/>
            <person name="Richard M.M."/>
            <person name="Miklas P.N."/>
            <person name="Osorno J.M."/>
            <person name="Rodrigues J."/>
            <person name="Thareau V."/>
            <person name="Urrea C.A."/>
            <person name="Wang M."/>
            <person name="Yu Y."/>
            <person name="Zhang M."/>
            <person name="Wing R.A."/>
            <person name="Cregan P.B."/>
            <person name="Rokhsar D.S."/>
            <person name="Jackson S.A."/>
        </authorList>
    </citation>
    <scope>NUCLEOTIDE SEQUENCE [LARGE SCALE GENOMIC DNA]</scope>
    <source>
        <strain evidence="3">cv. G19833</strain>
    </source>
</reference>
<dbReference type="PANTHER" id="PTHR12161">
    <property type="entry name" value="IST1 FAMILY MEMBER"/>
    <property type="match status" value="1"/>
</dbReference>
<accession>V7BXE5</accession>
<feature type="non-terminal residue" evidence="2">
    <location>
        <position position="166"/>
    </location>
</feature>
<protein>
    <recommendedName>
        <fullName evidence="4">IST1-like protein</fullName>
    </recommendedName>
</protein>
<name>V7BXE5_PHAVU</name>